<evidence type="ECO:0000313" key="2">
    <source>
        <dbReference type="EMBL" id="MBB6440216.1"/>
    </source>
</evidence>
<dbReference type="EMBL" id="JACHEM010000045">
    <property type="protein sequence ID" value="MBB6440216.1"/>
    <property type="molecule type" value="Genomic_DNA"/>
</dbReference>
<accession>A0A7X0HMC9</accession>
<feature type="compositionally biased region" description="Basic and acidic residues" evidence="1">
    <location>
        <begin position="371"/>
        <end position="380"/>
    </location>
</feature>
<dbReference type="Gene3D" id="1.25.40.10">
    <property type="entry name" value="Tetratricopeptide repeat domain"/>
    <property type="match status" value="1"/>
</dbReference>
<protein>
    <submittedName>
        <fullName evidence="2">Thioredoxin-like negative regulator of GroEL</fullName>
    </submittedName>
</protein>
<organism evidence="2 3">
    <name type="scientific">Streptomyces candidus</name>
    <dbReference type="NCBI Taxonomy" id="67283"/>
    <lineage>
        <taxon>Bacteria</taxon>
        <taxon>Bacillati</taxon>
        <taxon>Actinomycetota</taxon>
        <taxon>Actinomycetes</taxon>
        <taxon>Kitasatosporales</taxon>
        <taxon>Streptomycetaceae</taxon>
        <taxon>Streptomyces</taxon>
    </lineage>
</organism>
<dbReference type="Proteomes" id="UP000540423">
    <property type="component" value="Unassembled WGS sequence"/>
</dbReference>
<reference evidence="2 3" key="1">
    <citation type="submission" date="2020-08" db="EMBL/GenBank/DDBJ databases">
        <title>Genomic Encyclopedia of Type Strains, Phase IV (KMG-IV): sequencing the most valuable type-strain genomes for metagenomic binning, comparative biology and taxonomic classification.</title>
        <authorList>
            <person name="Goeker M."/>
        </authorList>
    </citation>
    <scope>NUCLEOTIDE SEQUENCE [LARGE SCALE GENOMIC DNA]</scope>
    <source>
        <strain evidence="2 3">DSM 40141</strain>
    </source>
</reference>
<proteinExistence type="predicted"/>
<gene>
    <name evidence="2" type="ORF">HNQ79_006729</name>
</gene>
<comment type="caution">
    <text evidence="2">The sequence shown here is derived from an EMBL/GenBank/DDBJ whole genome shotgun (WGS) entry which is preliminary data.</text>
</comment>
<keyword evidence="3" id="KW-1185">Reference proteome</keyword>
<name>A0A7X0HMC9_9ACTN</name>
<evidence type="ECO:0000313" key="3">
    <source>
        <dbReference type="Proteomes" id="UP000540423"/>
    </source>
</evidence>
<evidence type="ECO:0000256" key="1">
    <source>
        <dbReference type="SAM" id="MobiDB-lite"/>
    </source>
</evidence>
<feature type="region of interest" description="Disordered" evidence="1">
    <location>
        <begin position="367"/>
        <end position="390"/>
    </location>
</feature>
<sequence>MEPFARTGWLPAVAAGADVLLAGGRAEQALTLAYPAGETPSVRACEIYAGMLVKCGRVDDAISFLEPHLRQPGALRCLVDLTEGQGRDARVLDLVVPLADEARHHQQAQRSSHPLWEALGLQAEVLERSGRVEEAIRVLREDMAAHRYGPLNTVGSYTRLLVRHGRIEELRQAATGDYAGEALQPLTNALIAAGCAGEAESLVREHVATAPYPQEWLLLEFLAGQGRSEEAIEAARPTFEDPWESPLQGIVHLLTENGHHARALQLLDECSAQYVAEAGDWVPSHRWWLMGELGRSREAIAEINATPQMDTEERICTVAGLMAKDGRLDDALTLLATHPHGNAITDRAKLLARRNRPAEALDALPSVAAQRAEHEHRRGAPQELGGDSGG</sequence>
<dbReference type="InterPro" id="IPR011990">
    <property type="entry name" value="TPR-like_helical_dom_sf"/>
</dbReference>
<dbReference type="AlphaFoldDB" id="A0A7X0HMC9"/>